<dbReference type="AlphaFoldDB" id="A0A6A6UVN5"/>
<gene>
    <name evidence="5" type="ORF">BT63DRAFT_367343</name>
</gene>
<sequence>MARSNNSAPAGKKLSFAERMMAKMGHKTGEGLGKSGDGITAPIEVSLRPQNVGLGAVREKTKQAKEEEKRRAQQRGEEYEDSSEEERRSRKKRTKQPGFTSGSGTSTPRAPAKQKVKYRTAADIEEATQGLDVPNVLLNIIDATGRETKLLESGQGIFTSATITTGVDVETEKLAVRARKELEAFADTWTELKDRKKMIDVEEEQAKREAQDAKVQTESIEELTNAVEALSTLNLDISAEAESWERLTEQLESLQRKYAGSLHHLSLDEVAVASIHPLFKHAIADWHPLEEPKRLVAYLTRLAPMLMPDDTDDFPENGLGRKRATTTYESLIYTYWLPKLRTVVTNEWDAYHPSQLVTLFQAWKPLLPDFVVESIMTMVVQKLISKLQSWNPRASSKKSHKYPLPHTWIFPWLEYLPQYHIDPQSATGLLSDVNRKLRVALDSWDVNKGLLPGIDKWAPLLGTTLQHTIVKHLLPRLAAYMTAEFEVYPPDQDLTPLENVLAWKDLLPIRATAQLLVTEFFPKWLMTLHTWLTSESSNYEEIGQWFQWWKEQIPAELNEQKTVAEMWEKGWNMVNHALELGEEGKDQLPQPAAGPARPLIDPIPIPAPAETTSSAQPNEETTFKDIVETWCEEESLLMMPLREAHEATGLPLFRITASATGRGGVIVYFKGDILWAQKKGERTTYTPIEVGNALLERAESR</sequence>
<dbReference type="InterPro" id="IPR000467">
    <property type="entry name" value="G_patch_dom"/>
</dbReference>
<dbReference type="EMBL" id="MU004230">
    <property type="protein sequence ID" value="KAF2675138.1"/>
    <property type="molecule type" value="Genomic_DNA"/>
</dbReference>
<dbReference type="InterPro" id="IPR022783">
    <property type="entry name" value="GCFC_dom"/>
</dbReference>
<dbReference type="OrthoDB" id="4822at2759"/>
<keyword evidence="6" id="KW-1185">Reference proteome</keyword>
<dbReference type="SMART" id="SM00443">
    <property type="entry name" value="G_patch"/>
    <property type="match status" value="1"/>
</dbReference>
<dbReference type="PANTHER" id="PTHR23329:SF1">
    <property type="entry name" value="TUFTELIN-INTERACTING PROTEIN 11"/>
    <property type="match status" value="1"/>
</dbReference>
<dbReference type="Proteomes" id="UP000799302">
    <property type="component" value="Unassembled WGS sequence"/>
</dbReference>
<evidence type="ECO:0000256" key="3">
    <source>
        <dbReference type="SAM" id="MobiDB-lite"/>
    </source>
</evidence>
<dbReference type="PANTHER" id="PTHR23329">
    <property type="entry name" value="TUFTELIN-INTERACTING PROTEIN 11-RELATED"/>
    <property type="match status" value="1"/>
</dbReference>
<feature type="compositionally biased region" description="Polar residues" evidence="3">
    <location>
        <begin position="97"/>
        <end position="108"/>
    </location>
</feature>
<dbReference type="PROSITE" id="PS50174">
    <property type="entry name" value="G_PATCH"/>
    <property type="match status" value="1"/>
</dbReference>
<dbReference type="GO" id="GO:0000390">
    <property type="term" value="P:spliceosomal complex disassembly"/>
    <property type="evidence" value="ECO:0007669"/>
    <property type="project" value="InterPro"/>
</dbReference>
<dbReference type="GO" id="GO:0003676">
    <property type="term" value="F:nucleic acid binding"/>
    <property type="evidence" value="ECO:0007669"/>
    <property type="project" value="InterPro"/>
</dbReference>
<evidence type="ECO:0000313" key="5">
    <source>
        <dbReference type="EMBL" id="KAF2675138.1"/>
    </source>
</evidence>
<evidence type="ECO:0000313" key="6">
    <source>
        <dbReference type="Proteomes" id="UP000799302"/>
    </source>
</evidence>
<feature type="region of interest" description="Disordered" evidence="3">
    <location>
        <begin position="1"/>
        <end position="116"/>
    </location>
</feature>
<dbReference type="GO" id="GO:0071008">
    <property type="term" value="C:U2-type post-mRNA release spliceosomal complex"/>
    <property type="evidence" value="ECO:0007669"/>
    <property type="project" value="TreeGrafter"/>
</dbReference>
<evidence type="ECO:0000259" key="4">
    <source>
        <dbReference type="PROSITE" id="PS50174"/>
    </source>
</evidence>
<feature type="coiled-coil region" evidence="2">
    <location>
        <begin position="203"/>
        <end position="257"/>
    </location>
</feature>
<keyword evidence="2" id="KW-0175">Coiled coil</keyword>
<organism evidence="5 6">
    <name type="scientific">Microthyrium microscopicum</name>
    <dbReference type="NCBI Taxonomy" id="703497"/>
    <lineage>
        <taxon>Eukaryota</taxon>
        <taxon>Fungi</taxon>
        <taxon>Dikarya</taxon>
        <taxon>Ascomycota</taxon>
        <taxon>Pezizomycotina</taxon>
        <taxon>Dothideomycetes</taxon>
        <taxon>Dothideomycetes incertae sedis</taxon>
        <taxon>Microthyriales</taxon>
        <taxon>Microthyriaceae</taxon>
        <taxon>Microthyrium</taxon>
    </lineage>
</organism>
<feature type="domain" description="G-patch" evidence="4">
    <location>
        <begin position="13"/>
        <end position="59"/>
    </location>
</feature>
<accession>A0A6A6UVN5</accession>
<dbReference type="Pfam" id="PF07842">
    <property type="entry name" value="GCFC"/>
    <property type="match status" value="1"/>
</dbReference>
<name>A0A6A6UVN5_9PEZI</name>
<feature type="compositionally biased region" description="Basic and acidic residues" evidence="3">
    <location>
        <begin position="57"/>
        <end position="77"/>
    </location>
</feature>
<protein>
    <submittedName>
        <fullName evidence="5">G-patch domain-containing protein</fullName>
    </submittedName>
</protein>
<evidence type="ECO:0000256" key="2">
    <source>
        <dbReference type="SAM" id="Coils"/>
    </source>
</evidence>
<proteinExistence type="inferred from homology"/>
<reference evidence="5" key="1">
    <citation type="journal article" date="2020" name="Stud. Mycol.">
        <title>101 Dothideomycetes genomes: a test case for predicting lifestyles and emergence of pathogens.</title>
        <authorList>
            <person name="Haridas S."/>
            <person name="Albert R."/>
            <person name="Binder M."/>
            <person name="Bloem J."/>
            <person name="Labutti K."/>
            <person name="Salamov A."/>
            <person name="Andreopoulos B."/>
            <person name="Baker S."/>
            <person name="Barry K."/>
            <person name="Bills G."/>
            <person name="Bluhm B."/>
            <person name="Cannon C."/>
            <person name="Castanera R."/>
            <person name="Culley D."/>
            <person name="Daum C."/>
            <person name="Ezra D."/>
            <person name="Gonzalez J."/>
            <person name="Henrissat B."/>
            <person name="Kuo A."/>
            <person name="Liang C."/>
            <person name="Lipzen A."/>
            <person name="Lutzoni F."/>
            <person name="Magnuson J."/>
            <person name="Mondo S."/>
            <person name="Nolan M."/>
            <person name="Ohm R."/>
            <person name="Pangilinan J."/>
            <person name="Park H.-J."/>
            <person name="Ramirez L."/>
            <person name="Alfaro M."/>
            <person name="Sun H."/>
            <person name="Tritt A."/>
            <person name="Yoshinaga Y."/>
            <person name="Zwiers L.-H."/>
            <person name="Turgeon B."/>
            <person name="Goodwin S."/>
            <person name="Spatafora J."/>
            <person name="Crous P."/>
            <person name="Grigoriev I."/>
        </authorList>
    </citation>
    <scope>NUCLEOTIDE SEQUENCE</scope>
    <source>
        <strain evidence="5">CBS 115976</strain>
    </source>
</reference>
<comment type="similarity">
    <text evidence="1">Belongs to the TFP11/STIP family.</text>
</comment>
<dbReference type="Pfam" id="PF01585">
    <property type="entry name" value="G-patch"/>
    <property type="match status" value="1"/>
</dbReference>
<dbReference type="InterPro" id="IPR045211">
    <property type="entry name" value="TFP11/STIP/Ntr1"/>
</dbReference>
<evidence type="ECO:0000256" key="1">
    <source>
        <dbReference type="ARBA" id="ARBA00010900"/>
    </source>
</evidence>